<gene>
    <name evidence="1" type="ORF">EV674_13531</name>
</gene>
<dbReference type="OrthoDB" id="9803231at2"/>
<evidence type="ECO:0000313" key="2">
    <source>
        <dbReference type="Proteomes" id="UP000295182"/>
    </source>
</evidence>
<evidence type="ECO:0008006" key="3">
    <source>
        <dbReference type="Google" id="ProtNLM"/>
    </source>
</evidence>
<reference evidence="1 2" key="1">
    <citation type="submission" date="2019-03" db="EMBL/GenBank/DDBJ databases">
        <title>Genomic Encyclopedia of Type Strains, Phase IV (KMG-IV): sequencing the most valuable type-strain genomes for metagenomic binning, comparative biology and taxonomic classification.</title>
        <authorList>
            <person name="Goeker M."/>
        </authorList>
    </citation>
    <scope>NUCLEOTIDE SEQUENCE [LARGE SCALE GENOMIC DNA]</scope>
    <source>
        <strain evidence="1 2">DSM 1837</strain>
    </source>
</reference>
<dbReference type="AlphaFoldDB" id="A0A4R2N0R8"/>
<name>A0A4R2N0R8_9BURK</name>
<sequence length="50" mass="5577">MPDVTAQSLLAAFTAKLNQIAAPIRQILTYDQGREMACRRELAQATNMRV</sequence>
<dbReference type="Proteomes" id="UP000295182">
    <property type="component" value="Unassembled WGS sequence"/>
</dbReference>
<keyword evidence="2" id="KW-1185">Reference proteome</keyword>
<protein>
    <recommendedName>
        <fullName evidence="3">Integrase-like protein</fullName>
    </recommendedName>
</protein>
<dbReference type="EMBL" id="SLXH01000035">
    <property type="protein sequence ID" value="TCP12975.1"/>
    <property type="molecule type" value="Genomic_DNA"/>
</dbReference>
<dbReference type="RefSeq" id="WP_157983714.1">
    <property type="nucleotide sequence ID" value="NZ_QXNC01000037.1"/>
</dbReference>
<proteinExistence type="predicted"/>
<accession>A0A4R2N0R8</accession>
<organism evidence="1 2">
    <name type="scientific">Simplicispira metamorpha</name>
    <dbReference type="NCBI Taxonomy" id="80881"/>
    <lineage>
        <taxon>Bacteria</taxon>
        <taxon>Pseudomonadati</taxon>
        <taxon>Pseudomonadota</taxon>
        <taxon>Betaproteobacteria</taxon>
        <taxon>Burkholderiales</taxon>
        <taxon>Comamonadaceae</taxon>
        <taxon>Simplicispira</taxon>
    </lineage>
</organism>
<comment type="caution">
    <text evidence="1">The sequence shown here is derived from an EMBL/GenBank/DDBJ whole genome shotgun (WGS) entry which is preliminary data.</text>
</comment>
<evidence type="ECO:0000313" key="1">
    <source>
        <dbReference type="EMBL" id="TCP12975.1"/>
    </source>
</evidence>